<evidence type="ECO:0000313" key="2">
    <source>
        <dbReference type="EMBL" id="GAG34675.1"/>
    </source>
</evidence>
<feature type="non-terminal residue" evidence="2">
    <location>
        <position position="1"/>
    </location>
</feature>
<evidence type="ECO:0000259" key="1">
    <source>
        <dbReference type="Pfam" id="PF01464"/>
    </source>
</evidence>
<dbReference type="InterPro" id="IPR018392">
    <property type="entry name" value="LysM"/>
</dbReference>
<reference evidence="2" key="1">
    <citation type="journal article" date="2014" name="Front. Microbiol.">
        <title>High frequency of phylogenetically diverse reductive dehalogenase-homologous genes in deep subseafloor sedimentary metagenomes.</title>
        <authorList>
            <person name="Kawai M."/>
            <person name="Futagami T."/>
            <person name="Toyoda A."/>
            <person name="Takaki Y."/>
            <person name="Nishi S."/>
            <person name="Hori S."/>
            <person name="Arai W."/>
            <person name="Tsubouchi T."/>
            <person name="Morono Y."/>
            <person name="Uchiyama I."/>
            <person name="Ito T."/>
            <person name="Fujiyama A."/>
            <person name="Inagaki F."/>
            <person name="Takami H."/>
        </authorList>
    </citation>
    <scope>NUCLEOTIDE SEQUENCE</scope>
    <source>
        <strain evidence="2">Expedition CK06-06</strain>
    </source>
</reference>
<name>X0WVH5_9ZZZZ</name>
<protein>
    <recommendedName>
        <fullName evidence="1">Transglycosylase SLT domain-containing protein</fullName>
    </recommendedName>
</protein>
<dbReference type="SUPFAM" id="SSF53955">
    <property type="entry name" value="Lysozyme-like"/>
    <property type="match status" value="1"/>
</dbReference>
<feature type="non-terminal residue" evidence="2">
    <location>
        <position position="249"/>
    </location>
</feature>
<feature type="domain" description="Transglycosylase SLT" evidence="1">
    <location>
        <begin position="9"/>
        <end position="102"/>
    </location>
</feature>
<dbReference type="CDD" id="cd16894">
    <property type="entry name" value="MltD-like"/>
    <property type="match status" value="1"/>
</dbReference>
<dbReference type="AlphaFoldDB" id="X0WVH5"/>
<comment type="caution">
    <text evidence="2">The sequence shown here is derived from an EMBL/GenBank/DDBJ whole genome shotgun (WGS) entry which is preliminary data.</text>
</comment>
<dbReference type="Gene3D" id="1.10.530.10">
    <property type="match status" value="1"/>
</dbReference>
<dbReference type="Pfam" id="PF01464">
    <property type="entry name" value="SLT"/>
    <property type="match status" value="1"/>
</dbReference>
<sequence length="249" mass="29015">EKLRIEGLPKELSWMPMIESWFKIRAYSRARALGLWQFIASTGYRYGLKRDRWIDERMDPEKATQAAVKYLKELHSWFGDWTTALAAYNCGEFRVRRIIKAQRINYLDNFWDLYPMLPRETSRFVPRFIATLLIINNPAKYGMDLPALDPPIKYDSIEVNRPIKLASFSSKLGFPDDTIADLNPELRHKSTPDHNYNLKVPYGYQEEAAAAVNTLSRWIPPEATYAIHYVRRGETVSQIASRYRTSISS</sequence>
<dbReference type="InterPro" id="IPR008258">
    <property type="entry name" value="Transglycosylase_SLT_dom_1"/>
</dbReference>
<dbReference type="PANTHER" id="PTHR37423:SF2">
    <property type="entry name" value="MEMBRANE-BOUND LYTIC MUREIN TRANSGLYCOSYLASE C"/>
    <property type="match status" value="1"/>
</dbReference>
<accession>X0WVH5</accession>
<gene>
    <name evidence="2" type="ORF">S01H1_66953</name>
</gene>
<dbReference type="CDD" id="cd00118">
    <property type="entry name" value="LysM"/>
    <property type="match status" value="1"/>
</dbReference>
<dbReference type="EMBL" id="BARS01044295">
    <property type="protein sequence ID" value="GAG34675.1"/>
    <property type="molecule type" value="Genomic_DNA"/>
</dbReference>
<proteinExistence type="predicted"/>
<organism evidence="2">
    <name type="scientific">marine sediment metagenome</name>
    <dbReference type="NCBI Taxonomy" id="412755"/>
    <lineage>
        <taxon>unclassified sequences</taxon>
        <taxon>metagenomes</taxon>
        <taxon>ecological metagenomes</taxon>
    </lineage>
</organism>
<dbReference type="PANTHER" id="PTHR37423">
    <property type="entry name" value="SOLUBLE LYTIC MUREIN TRANSGLYCOSYLASE-RELATED"/>
    <property type="match status" value="1"/>
</dbReference>
<dbReference type="InterPro" id="IPR023346">
    <property type="entry name" value="Lysozyme-like_dom_sf"/>
</dbReference>